<name>A0ABD1CAQ1_CULPP</name>
<keyword evidence="2" id="KW-1185">Reference proteome</keyword>
<organism evidence="1 2">
    <name type="scientific">Culex pipiens pipiens</name>
    <name type="common">Northern house mosquito</name>
    <dbReference type="NCBI Taxonomy" id="38569"/>
    <lineage>
        <taxon>Eukaryota</taxon>
        <taxon>Metazoa</taxon>
        <taxon>Ecdysozoa</taxon>
        <taxon>Arthropoda</taxon>
        <taxon>Hexapoda</taxon>
        <taxon>Insecta</taxon>
        <taxon>Pterygota</taxon>
        <taxon>Neoptera</taxon>
        <taxon>Endopterygota</taxon>
        <taxon>Diptera</taxon>
        <taxon>Nematocera</taxon>
        <taxon>Culicoidea</taxon>
        <taxon>Culicidae</taxon>
        <taxon>Culicinae</taxon>
        <taxon>Culicini</taxon>
        <taxon>Culex</taxon>
        <taxon>Culex</taxon>
    </lineage>
</organism>
<dbReference type="AlphaFoldDB" id="A0ABD1CAQ1"/>
<gene>
    <name evidence="1" type="ORF">pipiens_020086</name>
</gene>
<accession>A0ABD1CAQ1</accession>
<evidence type="ECO:0000313" key="1">
    <source>
        <dbReference type="EMBL" id="KAL1373443.1"/>
    </source>
</evidence>
<dbReference type="EMBL" id="JBEHCU010014372">
    <property type="protein sequence ID" value="KAL1373443.1"/>
    <property type="molecule type" value="Genomic_DNA"/>
</dbReference>
<sequence length="25" mass="2820">RVFSCAPVGQVFFRCEGVPRPPRKS</sequence>
<protein>
    <submittedName>
        <fullName evidence="1">Uncharacterized protein</fullName>
    </submittedName>
</protein>
<feature type="non-terminal residue" evidence="1">
    <location>
        <position position="1"/>
    </location>
</feature>
<dbReference type="Proteomes" id="UP001562425">
    <property type="component" value="Unassembled WGS sequence"/>
</dbReference>
<comment type="caution">
    <text evidence="1">The sequence shown here is derived from an EMBL/GenBank/DDBJ whole genome shotgun (WGS) entry which is preliminary data.</text>
</comment>
<feature type="non-terminal residue" evidence="1">
    <location>
        <position position="25"/>
    </location>
</feature>
<proteinExistence type="predicted"/>
<evidence type="ECO:0000313" key="2">
    <source>
        <dbReference type="Proteomes" id="UP001562425"/>
    </source>
</evidence>
<reference evidence="1 2" key="1">
    <citation type="submission" date="2024-05" db="EMBL/GenBank/DDBJ databases">
        <title>Culex pipiens pipiens assembly and annotation.</title>
        <authorList>
            <person name="Alout H."/>
            <person name="Durand T."/>
        </authorList>
    </citation>
    <scope>NUCLEOTIDE SEQUENCE [LARGE SCALE GENOMIC DNA]</scope>
    <source>
        <strain evidence="1">HA-2024</strain>
        <tissue evidence="1">Whole body</tissue>
    </source>
</reference>